<feature type="compositionally biased region" description="Basic and acidic residues" evidence="6">
    <location>
        <begin position="9"/>
        <end position="21"/>
    </location>
</feature>
<name>A0AAN7MIQ1_TRANT</name>
<dbReference type="InterPro" id="IPR050180">
    <property type="entry name" value="RNR_Ribonuclease"/>
</dbReference>
<keyword evidence="3 5" id="KW-0460">Magnesium</keyword>
<evidence type="ECO:0000256" key="5">
    <source>
        <dbReference type="HAMAP-Rule" id="MF_03045"/>
    </source>
</evidence>
<dbReference type="Gene3D" id="2.40.50.700">
    <property type="match status" value="1"/>
</dbReference>
<comment type="caution">
    <text evidence="8">The sequence shown here is derived from an EMBL/GenBank/DDBJ whole genome shotgun (WGS) entry which is preliminary data.</text>
</comment>
<feature type="region of interest" description="Disordered" evidence="6">
    <location>
        <begin position="52"/>
        <end position="75"/>
    </location>
</feature>
<dbReference type="InterPro" id="IPR041505">
    <property type="entry name" value="Dis3_CSD2"/>
</dbReference>
<accession>A0AAN7MIQ1</accession>
<reference evidence="8 9" key="1">
    <citation type="journal article" date="2023" name="Hortic Res">
        <title>Pangenome of water caltrop reveals structural variations and asymmetric subgenome divergence after allopolyploidization.</title>
        <authorList>
            <person name="Zhang X."/>
            <person name="Chen Y."/>
            <person name="Wang L."/>
            <person name="Yuan Y."/>
            <person name="Fang M."/>
            <person name="Shi L."/>
            <person name="Lu R."/>
            <person name="Comes H.P."/>
            <person name="Ma Y."/>
            <person name="Chen Y."/>
            <person name="Huang G."/>
            <person name="Zhou Y."/>
            <person name="Zheng Z."/>
            <person name="Qiu Y."/>
        </authorList>
    </citation>
    <scope>NUCLEOTIDE SEQUENCE [LARGE SCALE GENOMIC DNA]</scope>
    <source>
        <strain evidence="8">F231</strain>
    </source>
</reference>
<feature type="binding site" evidence="5">
    <location>
        <position position="499"/>
    </location>
    <ligand>
        <name>Mg(2+)</name>
        <dbReference type="ChEBI" id="CHEBI:18420"/>
    </ligand>
</feature>
<comment type="subcellular location">
    <subcellularLocation>
        <location evidence="5">Cytoplasm</location>
    </subcellularLocation>
    <subcellularLocation>
        <location evidence="5">Cytoplasm</location>
        <location evidence="5">P-body</location>
    </subcellularLocation>
</comment>
<keyword evidence="2 5" id="KW-0479">Metal-binding</keyword>
<dbReference type="InterPro" id="IPR001900">
    <property type="entry name" value="RNase_II/R"/>
</dbReference>
<dbReference type="GO" id="GO:1990074">
    <property type="term" value="P:polyuridylation-dependent mRNA catabolic process"/>
    <property type="evidence" value="ECO:0007669"/>
    <property type="project" value="UniProtKB-UniRule"/>
</dbReference>
<feature type="site" description="Important for catalytic activity" evidence="5">
    <location>
        <position position="507"/>
    </location>
</feature>
<dbReference type="GO" id="GO:0003723">
    <property type="term" value="F:RNA binding"/>
    <property type="evidence" value="ECO:0007669"/>
    <property type="project" value="UniProtKB-KW"/>
</dbReference>
<feature type="binding site" evidence="5">
    <location>
        <position position="508"/>
    </location>
    <ligand>
        <name>Mg(2+)</name>
        <dbReference type="ChEBI" id="CHEBI:18420"/>
    </ligand>
</feature>
<dbReference type="PANTHER" id="PTHR23355">
    <property type="entry name" value="RIBONUCLEASE"/>
    <property type="match status" value="1"/>
</dbReference>
<dbReference type="InterPro" id="IPR028591">
    <property type="entry name" value="DIS3L2"/>
</dbReference>
<keyword evidence="5" id="KW-0540">Nuclease</keyword>
<feature type="compositionally biased region" description="Polar residues" evidence="6">
    <location>
        <begin position="52"/>
        <end position="67"/>
    </location>
</feature>
<feature type="domain" description="RNB" evidence="7">
    <location>
        <begin position="487"/>
        <end position="837"/>
    </location>
</feature>
<dbReference type="Pfam" id="PF17849">
    <property type="entry name" value="OB_Dis3"/>
    <property type="match status" value="1"/>
</dbReference>
<evidence type="ECO:0000313" key="8">
    <source>
        <dbReference type="EMBL" id="KAK4804716.1"/>
    </source>
</evidence>
<keyword evidence="9" id="KW-1185">Reference proteome</keyword>
<dbReference type="InterPro" id="IPR022966">
    <property type="entry name" value="RNase_II/R_CS"/>
</dbReference>
<dbReference type="Gene3D" id="2.40.50.690">
    <property type="match status" value="1"/>
</dbReference>
<feature type="region of interest" description="Disordered" evidence="6">
    <location>
        <begin position="1"/>
        <end position="34"/>
    </location>
</feature>
<gene>
    <name evidence="8" type="ORF">SAY86_004533</name>
</gene>
<proteinExistence type="inferred from homology"/>
<dbReference type="EC" id="3.1.13.-" evidence="5"/>
<dbReference type="PROSITE" id="PS01175">
    <property type="entry name" value="RIBONUCLEASE_II"/>
    <property type="match status" value="1"/>
</dbReference>
<keyword evidence="1 5" id="KW-0963">Cytoplasm</keyword>
<keyword evidence="4 5" id="KW-0694">RNA-binding</keyword>
<keyword evidence="5" id="KW-0464">Manganese</keyword>
<dbReference type="EMBL" id="JAXQNO010000001">
    <property type="protein sequence ID" value="KAK4804716.1"/>
    <property type="molecule type" value="Genomic_DNA"/>
</dbReference>
<protein>
    <recommendedName>
        <fullName evidence="5">DIS3-like exonuclease 2</fullName>
        <ecNumber evidence="5">3.1.13.-</ecNumber>
    </recommendedName>
</protein>
<comment type="similarity">
    <text evidence="5">Belongs to the RNR ribonuclease family. DIS3L2 subfamily.</text>
</comment>
<evidence type="ECO:0000259" key="7">
    <source>
        <dbReference type="SMART" id="SM00955"/>
    </source>
</evidence>
<dbReference type="HAMAP" id="MF_03045">
    <property type="entry name" value="DIS3L2"/>
    <property type="match status" value="1"/>
</dbReference>
<dbReference type="Pfam" id="PF00773">
    <property type="entry name" value="RNB"/>
    <property type="match status" value="1"/>
</dbReference>
<dbReference type="AlphaFoldDB" id="A0AAN7MIQ1"/>
<comment type="function">
    <text evidence="5">3'-5'-exoribonuclease that specifically recognizes RNAs polyuridylated at their 3' end and mediates their degradation. Component of an exosome-independent RNA degradation pathway that mediates degradation of cytoplasmic mRNAs that have been deadenylated and subsequently uridylated at their 3'.</text>
</comment>
<keyword evidence="5" id="KW-0378">Hydrolase</keyword>
<keyword evidence="5" id="KW-0269">Exonuclease</keyword>
<feature type="region of interest" description="Disordered" evidence="6">
    <location>
        <begin position="234"/>
        <end position="258"/>
    </location>
</feature>
<dbReference type="Proteomes" id="UP001346149">
    <property type="component" value="Unassembled WGS sequence"/>
</dbReference>
<evidence type="ECO:0000256" key="1">
    <source>
        <dbReference type="ARBA" id="ARBA00022490"/>
    </source>
</evidence>
<evidence type="ECO:0000256" key="4">
    <source>
        <dbReference type="ARBA" id="ARBA00022884"/>
    </source>
</evidence>
<organism evidence="8 9">
    <name type="scientific">Trapa natans</name>
    <name type="common">Water chestnut</name>
    <dbReference type="NCBI Taxonomy" id="22666"/>
    <lineage>
        <taxon>Eukaryota</taxon>
        <taxon>Viridiplantae</taxon>
        <taxon>Streptophyta</taxon>
        <taxon>Embryophyta</taxon>
        <taxon>Tracheophyta</taxon>
        <taxon>Spermatophyta</taxon>
        <taxon>Magnoliopsida</taxon>
        <taxon>eudicotyledons</taxon>
        <taxon>Gunneridae</taxon>
        <taxon>Pentapetalae</taxon>
        <taxon>rosids</taxon>
        <taxon>malvids</taxon>
        <taxon>Myrtales</taxon>
        <taxon>Lythraceae</taxon>
        <taxon>Trapa</taxon>
    </lineage>
</organism>
<dbReference type="PANTHER" id="PTHR23355:SF9">
    <property type="entry name" value="DIS3-LIKE EXONUCLEASE 2"/>
    <property type="match status" value="1"/>
</dbReference>
<evidence type="ECO:0000256" key="2">
    <source>
        <dbReference type="ARBA" id="ARBA00022723"/>
    </source>
</evidence>
<sequence length="1080" mass="120871">MRSCQEASVVEKVEDVDEEKKSRCRSNSCSKQNGSLVSVSCSMNEIQGESLVSENLPSSIEDVSSNQDRPESLFDKNDSNCATNAAFHSMSAMHINEETCLEEMQMAQNLAVSGSDEEILSKSCPQSVAYRRPSEGCSSKDSQTLIYNESSLFNPYWPTEDVNNALERGEIFHAVFRVNAHNSLEAYCTIENVPVDILICGVPAQNRAIEGDTVAIEVGPLRIWKKMKGSTRLLTDSAPTGNSRNSAETSEMSENNCKGKNKADKAFGSACGSNTYSSDRFFDQDSKGISAGCLPFSSDGPNSDCADVSCQIEDSIGKLCGLISSNPSKRPIGRVVSIIKRSPRREVIVGFLSVKLWSACEKENQNNAKKNKNPETWCIGFMPNDARFPKMKVHVEDLPDCIKKRLRDNDENIERELVAAQIIDWNEESYIPQARVLQVFGLGIDIQPNIDAILYQSRINSSDFSTESISCLPSAPWEIPQSEYKTRVDLRSLCVFSIDPSTATDLDDALSVEILADKNYRVGVHIADVSYFVKPDTQLDLEAQVRSTSVYMSRQKLPMLPTLLSEDLGSLCPGHDKLAFSIFWDIDSSGNILSWWIGRTVIYSCCKLSYENAQDILDNINYADNSDGLPQLYGSFNWYDVVRSVKKLDHVASLLKEKRLKSGALHFECSKIMYLFDEYGIPYDSKLIKRRDSNFLVEEFMLLANCTAAEVILRAFPEAALLRRHPKPNMRKLKEFEAFCSKHGLQLDASSSFQLHRSLEQARETLKDDTVLLEIIISHASRPMQLAMYFCTGELKDNEDDWGHYALAVPFYTHFTSPLRRYVDILVHRMMAAALEAEESYLNQFLALGRKPDEAGNTRGQLFTGLHHDRKALESEEAREAFSVAAVRHKIPCQDILKGMAAHCNERKRASRYVKDACDKLYMWVLLKKKEVLISEARVLALGPKFMSIYVPQLKIERRIYYDGIEGLTAKWLPATSTLLLDLSECKSSRRTCSARNRRPLEESVLVVTPSELDPEPNCCPSLSCASGNSTLDSYLEIQPLAFPMTVSLMSKISIALHAVGGEGSPMDICARLYGCSYLM</sequence>
<dbReference type="GO" id="GO:0000932">
    <property type="term" value="C:P-body"/>
    <property type="evidence" value="ECO:0007669"/>
    <property type="project" value="UniProtKB-SubCell"/>
</dbReference>
<dbReference type="InterPro" id="IPR012340">
    <property type="entry name" value="NA-bd_OB-fold"/>
</dbReference>
<evidence type="ECO:0000256" key="6">
    <source>
        <dbReference type="SAM" id="MobiDB-lite"/>
    </source>
</evidence>
<dbReference type="SUPFAM" id="SSF50249">
    <property type="entry name" value="Nucleic acid-binding proteins"/>
    <property type="match status" value="3"/>
</dbReference>
<dbReference type="GO" id="GO:0000956">
    <property type="term" value="P:nuclear-transcribed mRNA catabolic process"/>
    <property type="evidence" value="ECO:0007669"/>
    <property type="project" value="UniProtKB-UniRule"/>
</dbReference>
<dbReference type="GO" id="GO:0000175">
    <property type="term" value="F:3'-5'-RNA exonuclease activity"/>
    <property type="evidence" value="ECO:0007669"/>
    <property type="project" value="UniProtKB-UniRule"/>
</dbReference>
<dbReference type="SMART" id="SM00955">
    <property type="entry name" value="RNB"/>
    <property type="match status" value="1"/>
</dbReference>
<evidence type="ECO:0000313" key="9">
    <source>
        <dbReference type="Proteomes" id="UP001346149"/>
    </source>
</evidence>
<evidence type="ECO:0000256" key="3">
    <source>
        <dbReference type="ARBA" id="ARBA00022842"/>
    </source>
</evidence>
<dbReference type="GO" id="GO:0046872">
    <property type="term" value="F:metal ion binding"/>
    <property type="evidence" value="ECO:0007669"/>
    <property type="project" value="UniProtKB-KW"/>
</dbReference>
<comment type="cofactor">
    <cofactor evidence="5">
        <name>Mg(2+)</name>
        <dbReference type="ChEBI" id="CHEBI:18420"/>
    </cofactor>
    <cofactor evidence="5">
        <name>Mn(2+)</name>
        <dbReference type="ChEBI" id="CHEBI:29035"/>
    </cofactor>
</comment>